<sequence length="53" mass="6187">MKERHKTLNESLVQVYQDKDQSTVLFACRAPLQVATFSHQRPKYSEMNSEDNS</sequence>
<reference evidence="1" key="2">
    <citation type="journal article" date="2015" name="Data Brief">
        <title>Shoot transcriptome of the giant reed, Arundo donax.</title>
        <authorList>
            <person name="Barrero R.A."/>
            <person name="Guerrero F.D."/>
            <person name="Moolhuijzen P."/>
            <person name="Goolsby J.A."/>
            <person name="Tidwell J."/>
            <person name="Bellgard S.E."/>
            <person name="Bellgard M.I."/>
        </authorList>
    </citation>
    <scope>NUCLEOTIDE SEQUENCE</scope>
    <source>
        <tissue evidence="1">Shoot tissue taken approximately 20 cm above the soil surface</tissue>
    </source>
</reference>
<name>A0A0A9BE52_ARUDO</name>
<evidence type="ECO:0000313" key="1">
    <source>
        <dbReference type="EMBL" id="JAD62249.1"/>
    </source>
</evidence>
<organism evidence="1">
    <name type="scientific">Arundo donax</name>
    <name type="common">Giant reed</name>
    <name type="synonym">Donax arundinaceus</name>
    <dbReference type="NCBI Taxonomy" id="35708"/>
    <lineage>
        <taxon>Eukaryota</taxon>
        <taxon>Viridiplantae</taxon>
        <taxon>Streptophyta</taxon>
        <taxon>Embryophyta</taxon>
        <taxon>Tracheophyta</taxon>
        <taxon>Spermatophyta</taxon>
        <taxon>Magnoliopsida</taxon>
        <taxon>Liliopsida</taxon>
        <taxon>Poales</taxon>
        <taxon>Poaceae</taxon>
        <taxon>PACMAD clade</taxon>
        <taxon>Arundinoideae</taxon>
        <taxon>Arundineae</taxon>
        <taxon>Arundo</taxon>
    </lineage>
</organism>
<proteinExistence type="predicted"/>
<dbReference type="EMBL" id="GBRH01235646">
    <property type="protein sequence ID" value="JAD62249.1"/>
    <property type="molecule type" value="Transcribed_RNA"/>
</dbReference>
<protein>
    <submittedName>
        <fullName evidence="1">Uncharacterized protein</fullName>
    </submittedName>
</protein>
<accession>A0A0A9BE52</accession>
<dbReference type="AlphaFoldDB" id="A0A0A9BE52"/>
<reference evidence="1" key="1">
    <citation type="submission" date="2014-09" db="EMBL/GenBank/DDBJ databases">
        <authorList>
            <person name="Magalhaes I.L.F."/>
            <person name="Oliveira U."/>
            <person name="Santos F.R."/>
            <person name="Vidigal T.H.D.A."/>
            <person name="Brescovit A.D."/>
            <person name="Santos A.J."/>
        </authorList>
    </citation>
    <scope>NUCLEOTIDE SEQUENCE</scope>
    <source>
        <tissue evidence="1">Shoot tissue taken approximately 20 cm above the soil surface</tissue>
    </source>
</reference>